<dbReference type="Proteomes" id="UP000243640">
    <property type="component" value="Unassembled WGS sequence"/>
</dbReference>
<dbReference type="InterPro" id="IPR052947">
    <property type="entry name" value="T6SS_Hcp1_domain"/>
</dbReference>
<dbReference type="Pfam" id="PF05638">
    <property type="entry name" value="T6SS_HCP"/>
    <property type="match status" value="1"/>
</dbReference>
<dbReference type="PANTHER" id="PTHR34319:SF6">
    <property type="entry name" value="MAJOR EXPORTED PROTEIN"/>
    <property type="match status" value="1"/>
</dbReference>
<dbReference type="NCBIfam" id="TIGR03344">
    <property type="entry name" value="VI_effect_Hcp1"/>
    <property type="match status" value="1"/>
</dbReference>
<dbReference type="RefSeq" id="WP_094279785.1">
    <property type="nucleotide sequence ID" value="NZ_JAJGNK010000024.1"/>
</dbReference>
<evidence type="ECO:0000313" key="2">
    <source>
        <dbReference type="EMBL" id="TDW54015.1"/>
    </source>
</evidence>
<dbReference type="EMBL" id="NQJF01000021">
    <property type="protein sequence ID" value="OYD21107.1"/>
    <property type="molecule type" value="Genomic_DNA"/>
</dbReference>
<evidence type="ECO:0000313" key="3">
    <source>
        <dbReference type="Proteomes" id="UP000243640"/>
    </source>
</evidence>
<dbReference type="Proteomes" id="UP000295058">
    <property type="component" value="Unassembled WGS sequence"/>
</dbReference>
<reference evidence="2 4" key="2">
    <citation type="submission" date="2019-03" db="EMBL/GenBank/DDBJ databases">
        <title>Genomic Encyclopedia of Archaeal and Bacterial Type Strains, Phase II (KMG-II): from individual species to whole genera.</title>
        <authorList>
            <person name="Goeker M."/>
        </authorList>
    </citation>
    <scope>NUCLEOTIDE SEQUENCE [LARGE SCALE GENOMIC DNA]</scope>
    <source>
        <strain evidence="2 4">DSM 15594</strain>
    </source>
</reference>
<reference evidence="1 3" key="1">
    <citation type="submission" date="2017-08" db="EMBL/GenBank/DDBJ databases">
        <title>Draft Genome Sequence of the Marine Bacterium Oceanimonas baumannii ATCC 700832.</title>
        <authorList>
            <person name="Mcclelland W.D."/>
            <person name="Brennan M.A."/>
            <person name="Trachtenberg A.M."/>
            <person name="Maclea K.S."/>
        </authorList>
    </citation>
    <scope>NUCLEOTIDE SEQUENCE [LARGE SCALE GENOMIC DNA]</scope>
    <source>
        <strain evidence="1 3">ATCC 700832</strain>
    </source>
</reference>
<dbReference type="Gene3D" id="2.30.110.20">
    <property type="entry name" value="Hcp1-like"/>
    <property type="match status" value="1"/>
</dbReference>
<accession>A0A235CAV7</accession>
<keyword evidence="4" id="KW-1185">Reference proteome</keyword>
<protein>
    <submittedName>
        <fullName evidence="1">Hcp1 family type VI secretion system effector</fullName>
    </submittedName>
    <submittedName>
        <fullName evidence="2">Type VI secretion system secreted protein Hcp</fullName>
    </submittedName>
</protein>
<organism evidence="1 3">
    <name type="scientific">Oceanimonas baumannii</name>
    <dbReference type="NCBI Taxonomy" id="129578"/>
    <lineage>
        <taxon>Bacteria</taxon>
        <taxon>Pseudomonadati</taxon>
        <taxon>Pseudomonadota</taxon>
        <taxon>Gammaproteobacteria</taxon>
        <taxon>Aeromonadales</taxon>
        <taxon>Aeromonadaceae</taxon>
        <taxon>Oceanimonas</taxon>
    </lineage>
</organism>
<evidence type="ECO:0000313" key="1">
    <source>
        <dbReference type="EMBL" id="OYD21107.1"/>
    </source>
</evidence>
<proteinExistence type="predicted"/>
<dbReference type="OrthoDB" id="5674026at2"/>
<comment type="caution">
    <text evidence="1">The sequence shown here is derived from an EMBL/GenBank/DDBJ whole genome shotgun (WGS) entry which is preliminary data.</text>
</comment>
<gene>
    <name evidence="1" type="ORF">B6S09_17555</name>
    <name evidence="2" type="ORF">LY04_03510</name>
</gene>
<dbReference type="EMBL" id="SODO01000022">
    <property type="protein sequence ID" value="TDW54015.1"/>
    <property type="molecule type" value="Genomic_DNA"/>
</dbReference>
<dbReference type="PANTHER" id="PTHR34319">
    <property type="entry name" value="MAJOR EXPORTED PROTEIN"/>
    <property type="match status" value="1"/>
</dbReference>
<sequence>MPTPAYMTIEGEKQGLITAGTFTEDSVGNIYQEGHEDEVLVQGFEHQVVLPRDVQSGQPTGQRVHKPVKITKVFDKASPLIYNALTSGERLPTVTIKWYRTSATGSQEHYFTTELTDAIIVDVQAQMPNCQDPSQAHFTHLEDVYMTYRAISWTHEVSGTSGSDDWRSPVSA</sequence>
<name>A0A235CAV7_9GAMM</name>
<dbReference type="AlphaFoldDB" id="A0A235CAV7"/>
<evidence type="ECO:0000313" key="4">
    <source>
        <dbReference type="Proteomes" id="UP000295058"/>
    </source>
</evidence>
<dbReference type="InterPro" id="IPR036624">
    <property type="entry name" value="Hcp1-lik_sf"/>
</dbReference>
<dbReference type="InterPro" id="IPR008514">
    <property type="entry name" value="T6SS_Hcp"/>
</dbReference>
<dbReference type="SUPFAM" id="SSF141452">
    <property type="entry name" value="Hcp1-like"/>
    <property type="match status" value="1"/>
</dbReference>